<feature type="domain" description="TonB-dependent receptor plug" evidence="14">
    <location>
        <begin position="50"/>
        <end position="156"/>
    </location>
</feature>
<dbReference type="InterPro" id="IPR039426">
    <property type="entry name" value="TonB-dep_rcpt-like"/>
</dbReference>
<dbReference type="PROSITE" id="PS52016">
    <property type="entry name" value="TONB_DEPENDENT_REC_3"/>
    <property type="match status" value="1"/>
</dbReference>
<feature type="domain" description="TonB-dependent receptor-like beta-barrel" evidence="13">
    <location>
        <begin position="216"/>
        <end position="612"/>
    </location>
</feature>
<keyword evidence="2 10" id="KW-0813">Transport</keyword>
<evidence type="ECO:0000259" key="14">
    <source>
        <dbReference type="Pfam" id="PF07715"/>
    </source>
</evidence>
<protein>
    <submittedName>
        <fullName evidence="15">TonB-dependent receptor</fullName>
    </submittedName>
</protein>
<evidence type="ECO:0000256" key="6">
    <source>
        <dbReference type="ARBA" id="ARBA00023077"/>
    </source>
</evidence>
<dbReference type="EMBL" id="JACNIG010000264">
    <property type="protein sequence ID" value="MBC8433042.1"/>
    <property type="molecule type" value="Genomic_DNA"/>
</dbReference>
<dbReference type="AlphaFoldDB" id="A0A8J6TUM2"/>
<dbReference type="GO" id="GO:0044718">
    <property type="term" value="P:siderophore transmembrane transport"/>
    <property type="evidence" value="ECO:0007669"/>
    <property type="project" value="TreeGrafter"/>
</dbReference>
<dbReference type="PANTHER" id="PTHR30069:SF29">
    <property type="entry name" value="HEMOGLOBIN AND HEMOGLOBIN-HAPTOGLOBIN-BINDING PROTEIN 1-RELATED"/>
    <property type="match status" value="1"/>
</dbReference>
<dbReference type="InterPro" id="IPR036942">
    <property type="entry name" value="Beta-barrel_TonB_sf"/>
</dbReference>
<dbReference type="GO" id="GO:0015344">
    <property type="term" value="F:siderophore uptake transmembrane transporter activity"/>
    <property type="evidence" value="ECO:0007669"/>
    <property type="project" value="TreeGrafter"/>
</dbReference>
<dbReference type="GO" id="GO:0009279">
    <property type="term" value="C:cell outer membrane"/>
    <property type="evidence" value="ECO:0007669"/>
    <property type="project" value="UniProtKB-SubCell"/>
</dbReference>
<name>A0A8J6TUM2_9BACT</name>
<reference evidence="15 16" key="1">
    <citation type="submission" date="2020-08" db="EMBL/GenBank/DDBJ databases">
        <title>Bridging the membrane lipid divide: bacteria of the FCB group superphylum have the potential to synthesize archaeal ether lipids.</title>
        <authorList>
            <person name="Villanueva L."/>
            <person name="Von Meijenfeldt F.A.B."/>
            <person name="Westbye A.B."/>
            <person name="Yadav S."/>
            <person name="Hopmans E.C."/>
            <person name="Dutilh B.E."/>
            <person name="Sinninghe Damste J.S."/>
        </authorList>
    </citation>
    <scope>NUCLEOTIDE SEQUENCE [LARGE SCALE GENOMIC DNA]</scope>
    <source>
        <strain evidence="15">NIOZ-UU17</strain>
    </source>
</reference>
<proteinExistence type="inferred from homology"/>
<comment type="caution">
    <text evidence="15">The sequence shown here is derived from an EMBL/GenBank/DDBJ whole genome shotgun (WGS) entry which is preliminary data.</text>
</comment>
<evidence type="ECO:0000256" key="1">
    <source>
        <dbReference type="ARBA" id="ARBA00004571"/>
    </source>
</evidence>
<keyword evidence="5 12" id="KW-0732">Signal</keyword>
<feature type="chain" id="PRO_5035190477" evidence="12">
    <location>
        <begin position="23"/>
        <end position="614"/>
    </location>
</feature>
<organism evidence="15 16">
    <name type="scientific">Candidatus Desulfatibia vada</name>
    <dbReference type="NCBI Taxonomy" id="2841696"/>
    <lineage>
        <taxon>Bacteria</taxon>
        <taxon>Pseudomonadati</taxon>
        <taxon>Thermodesulfobacteriota</taxon>
        <taxon>Desulfobacteria</taxon>
        <taxon>Desulfobacterales</taxon>
        <taxon>Desulfobacterales incertae sedis</taxon>
        <taxon>Candidatus Desulfatibia</taxon>
    </lineage>
</organism>
<keyword evidence="8 15" id="KW-0675">Receptor</keyword>
<dbReference type="SUPFAM" id="SSF56935">
    <property type="entry name" value="Porins"/>
    <property type="match status" value="1"/>
</dbReference>
<keyword evidence="6 11" id="KW-0798">TonB box</keyword>
<keyword evidence="9 10" id="KW-0998">Cell outer membrane</keyword>
<keyword evidence="7 10" id="KW-0472">Membrane</keyword>
<evidence type="ECO:0000259" key="13">
    <source>
        <dbReference type="Pfam" id="PF00593"/>
    </source>
</evidence>
<evidence type="ECO:0000256" key="7">
    <source>
        <dbReference type="ARBA" id="ARBA00023136"/>
    </source>
</evidence>
<accession>A0A8J6TUM2</accession>
<evidence type="ECO:0000313" key="16">
    <source>
        <dbReference type="Proteomes" id="UP000605201"/>
    </source>
</evidence>
<evidence type="ECO:0000256" key="10">
    <source>
        <dbReference type="PROSITE-ProRule" id="PRU01360"/>
    </source>
</evidence>
<evidence type="ECO:0000256" key="2">
    <source>
        <dbReference type="ARBA" id="ARBA00022448"/>
    </source>
</evidence>
<keyword evidence="3 10" id="KW-1134">Transmembrane beta strand</keyword>
<keyword evidence="4 10" id="KW-0812">Transmembrane</keyword>
<evidence type="ECO:0000256" key="8">
    <source>
        <dbReference type="ARBA" id="ARBA00023170"/>
    </source>
</evidence>
<gene>
    <name evidence="15" type="ORF">H8D96_14110</name>
</gene>
<evidence type="ECO:0000256" key="3">
    <source>
        <dbReference type="ARBA" id="ARBA00022452"/>
    </source>
</evidence>
<evidence type="ECO:0000256" key="12">
    <source>
        <dbReference type="SAM" id="SignalP"/>
    </source>
</evidence>
<dbReference type="CDD" id="cd01347">
    <property type="entry name" value="ligand_gated_channel"/>
    <property type="match status" value="1"/>
</dbReference>
<evidence type="ECO:0000256" key="5">
    <source>
        <dbReference type="ARBA" id="ARBA00022729"/>
    </source>
</evidence>
<feature type="signal peptide" evidence="12">
    <location>
        <begin position="1"/>
        <end position="22"/>
    </location>
</feature>
<sequence>MKKRMLSLGCLAVFLFAPLCWAEDPTKDEPSITTMEEVVVSATKTKEQRKDIPNSVIIKDSIDIEGAPATTLGELLASELGIDWRTRGDYGGAAQEIRIRGMNADGTQIFVNGINVNSPSIGSADVSGIPLNNIDRIEVVKGSGSLLYGTGAMGGTVHVITKRPERDKMLLKAKAGYGSEKNYELSAEQGMFAFGDFGYYLTATRRETDGFRDNSDLTHNDVSINLVFDKGDAMDISLYGDYIDREYGRPGVKPPAGTSDFVVNGVKLYNGEAANLLNSGSEENGHVVLKLKSKPLDWLSYSLKGDYADMVSYDNNRYYSAAPLGLPGSKTWVTNKVLGAEGNVNIEPLKAVGLLLGYEYRDYDWENENVSLDATGVEIASTRTTADADLHTKGAFAEAQYRPCKYLKMLAGIRSEDHSTFGAENIPRFGLIINPLENTALKLNHGKHFKAPTPNDLFWPYEDWGWGTGAQGNPNLKPEIGWHTDVTAEQTLINNKLFLTLSYFNWDIDDKIRWAPDANFFYRPENLDRYSAEGWEVGTKLGPIYNLTLALNYTYTDAKESKTSGLERQALYTPKQHFKGDLTYWFDFGLTVTATVRYMDERPGYYASDTNSTV</sequence>
<dbReference type="Gene3D" id="2.170.130.10">
    <property type="entry name" value="TonB-dependent receptor, plug domain"/>
    <property type="match status" value="1"/>
</dbReference>
<evidence type="ECO:0000256" key="11">
    <source>
        <dbReference type="RuleBase" id="RU003357"/>
    </source>
</evidence>
<dbReference type="Pfam" id="PF00593">
    <property type="entry name" value="TonB_dep_Rec_b-barrel"/>
    <property type="match status" value="1"/>
</dbReference>
<dbReference type="PANTHER" id="PTHR30069">
    <property type="entry name" value="TONB-DEPENDENT OUTER MEMBRANE RECEPTOR"/>
    <property type="match status" value="1"/>
</dbReference>
<comment type="subcellular location">
    <subcellularLocation>
        <location evidence="1 10">Cell outer membrane</location>
        <topology evidence="1 10">Multi-pass membrane protein</topology>
    </subcellularLocation>
</comment>
<evidence type="ECO:0000313" key="15">
    <source>
        <dbReference type="EMBL" id="MBC8433042.1"/>
    </source>
</evidence>
<dbReference type="Proteomes" id="UP000605201">
    <property type="component" value="Unassembled WGS sequence"/>
</dbReference>
<evidence type="ECO:0000256" key="9">
    <source>
        <dbReference type="ARBA" id="ARBA00023237"/>
    </source>
</evidence>
<dbReference type="Gene3D" id="2.40.170.20">
    <property type="entry name" value="TonB-dependent receptor, beta-barrel domain"/>
    <property type="match status" value="1"/>
</dbReference>
<comment type="similarity">
    <text evidence="10 11">Belongs to the TonB-dependent receptor family.</text>
</comment>
<dbReference type="InterPro" id="IPR037066">
    <property type="entry name" value="Plug_dom_sf"/>
</dbReference>
<dbReference type="InterPro" id="IPR012910">
    <property type="entry name" value="Plug_dom"/>
</dbReference>
<dbReference type="InterPro" id="IPR000531">
    <property type="entry name" value="Beta-barrel_TonB"/>
</dbReference>
<dbReference type="Pfam" id="PF07715">
    <property type="entry name" value="Plug"/>
    <property type="match status" value="1"/>
</dbReference>
<evidence type="ECO:0000256" key="4">
    <source>
        <dbReference type="ARBA" id="ARBA00022692"/>
    </source>
</evidence>